<dbReference type="Pfam" id="PF09723">
    <property type="entry name" value="Zn_ribbon_8"/>
    <property type="match status" value="1"/>
</dbReference>
<feature type="domain" description="Putative regulatory protein FmdB zinc ribbon" evidence="2">
    <location>
        <begin position="1"/>
        <end position="43"/>
    </location>
</feature>
<dbReference type="AlphaFoldDB" id="E1YHA5"/>
<dbReference type="SMART" id="SM00834">
    <property type="entry name" value="CxxC_CXXC_SSSS"/>
    <property type="match status" value="1"/>
</dbReference>
<dbReference type="PANTHER" id="PTHR34404">
    <property type="entry name" value="REGULATORY PROTEIN, FMDB FAMILY"/>
    <property type="match status" value="1"/>
</dbReference>
<proteinExistence type="predicted"/>
<dbReference type="EMBL" id="FR695873">
    <property type="protein sequence ID" value="CBX29949.1"/>
    <property type="molecule type" value="Genomic_DNA"/>
</dbReference>
<evidence type="ECO:0000256" key="1">
    <source>
        <dbReference type="SAM" id="MobiDB-lite"/>
    </source>
</evidence>
<accession>E1YHA5</accession>
<reference evidence="3" key="1">
    <citation type="journal article" date="2011" name="Environ. Microbiol.">
        <title>Genomic insights into the metabolic potential of the polycyclic aromatic hydrocarbon degrading sulfate-reducing Deltaproteobacterium N47.</title>
        <authorList>
            <person name="Bergmann F."/>
            <person name="Selesi D."/>
            <person name="Weinmaier T."/>
            <person name="Tischler P."/>
            <person name="Rattei T."/>
            <person name="Meckenstock R.U."/>
        </authorList>
    </citation>
    <scope>NUCLEOTIDE SEQUENCE</scope>
</reference>
<sequence>MPIYEFKCLKCDEFFELILMNKDEEAQLKCPKCSSDEFERVISATNFSMGAGSGGNTSLSSQTRSCSSGSCTTYDIPGHTR</sequence>
<dbReference type="PANTHER" id="PTHR34404:SF3">
    <property type="entry name" value="REGULATORY PROTEIN, FMDB FAMILY"/>
    <property type="match status" value="1"/>
</dbReference>
<feature type="region of interest" description="Disordered" evidence="1">
    <location>
        <begin position="52"/>
        <end position="81"/>
    </location>
</feature>
<feature type="compositionally biased region" description="Low complexity" evidence="1">
    <location>
        <begin position="57"/>
        <end position="73"/>
    </location>
</feature>
<protein>
    <recommendedName>
        <fullName evidence="2">Putative regulatory protein FmdB zinc ribbon domain-containing protein</fullName>
    </recommendedName>
</protein>
<name>E1YHA5_9BACT</name>
<dbReference type="NCBIfam" id="TIGR02605">
    <property type="entry name" value="CxxC_CxxC_SSSS"/>
    <property type="match status" value="1"/>
</dbReference>
<gene>
    <name evidence="3" type="ORF">N47_F16440</name>
</gene>
<organism evidence="3">
    <name type="scientific">uncultured Desulfobacterium sp</name>
    <dbReference type="NCBI Taxonomy" id="201089"/>
    <lineage>
        <taxon>Bacteria</taxon>
        <taxon>Pseudomonadati</taxon>
        <taxon>Thermodesulfobacteriota</taxon>
        <taxon>Desulfobacteria</taxon>
        <taxon>Desulfobacterales</taxon>
        <taxon>Desulfobacteriaceae</taxon>
        <taxon>Desulfobacterium</taxon>
        <taxon>environmental samples</taxon>
    </lineage>
</organism>
<evidence type="ECO:0000313" key="3">
    <source>
        <dbReference type="EMBL" id="CBX29949.1"/>
    </source>
</evidence>
<evidence type="ECO:0000259" key="2">
    <source>
        <dbReference type="SMART" id="SM00834"/>
    </source>
</evidence>
<dbReference type="InterPro" id="IPR013429">
    <property type="entry name" value="Regulatory_FmdB_Zinc_ribbon"/>
</dbReference>